<reference evidence="2 3" key="1">
    <citation type="submission" date="2023-07" db="EMBL/GenBank/DDBJ databases">
        <title>Genomic Encyclopedia of Type Strains, Phase IV (KMG-IV): sequencing the most valuable type-strain genomes for metagenomic binning, comparative biology and taxonomic classification.</title>
        <authorList>
            <person name="Goeker M."/>
        </authorList>
    </citation>
    <scope>NUCLEOTIDE SEQUENCE [LARGE SCALE GENOMIC DNA]</scope>
    <source>
        <strain evidence="2 3">DSM 1112</strain>
    </source>
</reference>
<dbReference type="SUPFAM" id="SSF159894">
    <property type="entry name" value="YgaC/TfoX-N like"/>
    <property type="match status" value="1"/>
</dbReference>
<feature type="domain" description="TfoX N-terminal" evidence="1">
    <location>
        <begin position="15"/>
        <end position="100"/>
    </location>
</feature>
<evidence type="ECO:0000313" key="3">
    <source>
        <dbReference type="Proteomes" id="UP001230207"/>
    </source>
</evidence>
<proteinExistence type="predicted"/>
<comment type="caution">
    <text evidence="2">The sequence shown here is derived from an EMBL/GenBank/DDBJ whole genome shotgun (WGS) entry which is preliminary data.</text>
</comment>
<dbReference type="InterPro" id="IPR007076">
    <property type="entry name" value="TfoX_N"/>
</dbReference>
<keyword evidence="3" id="KW-1185">Reference proteome</keyword>
<dbReference type="Proteomes" id="UP001230207">
    <property type="component" value="Unassembled WGS sequence"/>
</dbReference>
<accession>A0ABU0BTH6</accession>
<dbReference type="Pfam" id="PF04993">
    <property type="entry name" value="TfoX_N"/>
    <property type="match status" value="1"/>
</dbReference>
<evidence type="ECO:0000313" key="2">
    <source>
        <dbReference type="EMBL" id="MDQ0320994.1"/>
    </source>
</evidence>
<dbReference type="EMBL" id="JAUSVF010000001">
    <property type="protein sequence ID" value="MDQ0320994.1"/>
    <property type="molecule type" value="Genomic_DNA"/>
</dbReference>
<evidence type="ECO:0000259" key="1">
    <source>
        <dbReference type="Pfam" id="PF04993"/>
    </source>
</evidence>
<sequence length="127" mass="14103">MARDEGLEELIEAELEDLHGLVRKRMFGGLCWMLDGHLLCGASDRGLMIRLGRGNEGWALALPDIEEMMSSRRMPGWVRAGPDAYGDDELRRKLLNDAMRSWGHCQERISGALPLLPSGEKVARSAG</sequence>
<name>A0ABU0BTH6_9HYPH</name>
<gene>
    <name evidence="2" type="ORF">QO002_003132</name>
</gene>
<protein>
    <recommendedName>
        <fullName evidence="1">TfoX N-terminal domain-containing protein</fullName>
    </recommendedName>
</protein>
<organism evidence="2 3">
    <name type="scientific">Pararhizobium capsulatum DSM 1112</name>
    <dbReference type="NCBI Taxonomy" id="1121113"/>
    <lineage>
        <taxon>Bacteria</taxon>
        <taxon>Pseudomonadati</taxon>
        <taxon>Pseudomonadota</taxon>
        <taxon>Alphaproteobacteria</taxon>
        <taxon>Hyphomicrobiales</taxon>
        <taxon>Rhizobiaceae</taxon>
        <taxon>Rhizobium/Agrobacterium group</taxon>
        <taxon>Pararhizobium</taxon>
    </lineage>
</organism>